<feature type="non-terminal residue" evidence="1">
    <location>
        <position position="1"/>
    </location>
</feature>
<sequence>RCGERFADFCVRQHNRFGGGSIHIWGGFSFRHRLPMLTQQYLQQQNIMTIDWPALSPDMSPIEHLWDELGRRVYRHAPA</sequence>
<dbReference type="Gene3D" id="3.30.420.10">
    <property type="entry name" value="Ribonuclease H-like superfamily/Ribonuclease H"/>
    <property type="match status" value="1"/>
</dbReference>
<protein>
    <recommendedName>
        <fullName evidence="2">Tc1-like transposase DDE domain-containing protein</fullName>
    </recommendedName>
</protein>
<evidence type="ECO:0000313" key="1">
    <source>
        <dbReference type="EMBL" id="CEK89284.1"/>
    </source>
</evidence>
<reference evidence="1" key="1">
    <citation type="submission" date="2014-12" db="EMBL/GenBank/DDBJ databases">
        <title>Insight into the proteome of Arion vulgaris.</title>
        <authorList>
            <person name="Aradska J."/>
            <person name="Bulat T."/>
            <person name="Smidak R."/>
            <person name="Sarate P."/>
            <person name="Gangsoo J."/>
            <person name="Sialana F."/>
            <person name="Bilban M."/>
            <person name="Lubec G."/>
        </authorList>
    </citation>
    <scope>NUCLEOTIDE SEQUENCE</scope>
    <source>
        <tissue evidence="1">Skin</tissue>
    </source>
</reference>
<organism evidence="1">
    <name type="scientific">Arion vulgaris</name>
    <dbReference type="NCBI Taxonomy" id="1028688"/>
    <lineage>
        <taxon>Eukaryota</taxon>
        <taxon>Metazoa</taxon>
        <taxon>Spiralia</taxon>
        <taxon>Lophotrochozoa</taxon>
        <taxon>Mollusca</taxon>
        <taxon>Gastropoda</taxon>
        <taxon>Heterobranchia</taxon>
        <taxon>Euthyneura</taxon>
        <taxon>Panpulmonata</taxon>
        <taxon>Eupulmonata</taxon>
        <taxon>Stylommatophora</taxon>
        <taxon>Helicina</taxon>
        <taxon>Arionoidea</taxon>
        <taxon>Arionidae</taxon>
        <taxon>Arion</taxon>
    </lineage>
</organism>
<dbReference type="AlphaFoldDB" id="A0A0B7B7G3"/>
<feature type="non-terminal residue" evidence="1">
    <location>
        <position position="79"/>
    </location>
</feature>
<gene>
    <name evidence="1" type="primary">ORF170001</name>
</gene>
<name>A0A0B7B7G3_9EUPU</name>
<accession>A0A0B7B7G3</accession>
<dbReference type="GO" id="GO:0003676">
    <property type="term" value="F:nucleic acid binding"/>
    <property type="evidence" value="ECO:0007669"/>
    <property type="project" value="InterPro"/>
</dbReference>
<dbReference type="InterPro" id="IPR036397">
    <property type="entry name" value="RNaseH_sf"/>
</dbReference>
<proteinExistence type="predicted"/>
<dbReference type="EMBL" id="HACG01042419">
    <property type="protein sequence ID" value="CEK89284.1"/>
    <property type="molecule type" value="Transcribed_RNA"/>
</dbReference>
<evidence type="ECO:0008006" key="2">
    <source>
        <dbReference type="Google" id="ProtNLM"/>
    </source>
</evidence>